<comment type="similarity">
    <text evidence="1">Belongs to the sigma-70 factor family. ECF subfamily.</text>
</comment>
<reference evidence="6 7" key="1">
    <citation type="submission" date="2018-03" db="EMBL/GenBank/DDBJ databases">
        <title>Ahniella affigens gen. nov., sp. nov., a gammaproteobacterium isolated from sandy soil near a stream.</title>
        <authorList>
            <person name="Ko Y."/>
            <person name="Kim J.-H."/>
        </authorList>
    </citation>
    <scope>NUCLEOTIDE SEQUENCE [LARGE SCALE GENOMIC DNA]</scope>
    <source>
        <strain evidence="6 7">D13</strain>
    </source>
</reference>
<evidence type="ECO:0000256" key="3">
    <source>
        <dbReference type="ARBA" id="ARBA00023082"/>
    </source>
</evidence>
<reference evidence="6 7" key="2">
    <citation type="submission" date="2018-03" db="EMBL/GenBank/DDBJ databases">
        <authorList>
            <person name="Keele B.F."/>
        </authorList>
    </citation>
    <scope>NUCLEOTIDE SEQUENCE [LARGE SCALE GENOMIC DNA]</scope>
    <source>
        <strain evidence="6 7">D13</strain>
    </source>
</reference>
<evidence type="ECO:0000313" key="7">
    <source>
        <dbReference type="Proteomes" id="UP000241074"/>
    </source>
</evidence>
<name>A0A2P1PV22_9GAMM</name>
<gene>
    <name evidence="6" type="ORF">C7S18_16585</name>
</gene>
<dbReference type="InterPro" id="IPR036388">
    <property type="entry name" value="WH-like_DNA-bd_sf"/>
</dbReference>
<dbReference type="EMBL" id="CP027860">
    <property type="protein sequence ID" value="AVP98705.1"/>
    <property type="molecule type" value="Genomic_DNA"/>
</dbReference>
<feature type="domain" description="RNA polymerase sigma-70 ECF-like HTH" evidence="5">
    <location>
        <begin position="36"/>
        <end position="211"/>
    </location>
</feature>
<dbReference type="AlphaFoldDB" id="A0A2P1PV22"/>
<dbReference type="NCBIfam" id="TIGR02999">
    <property type="entry name" value="Sig-70_X6"/>
    <property type="match status" value="1"/>
</dbReference>
<dbReference type="SUPFAM" id="SSF88946">
    <property type="entry name" value="Sigma2 domain of RNA polymerase sigma factors"/>
    <property type="match status" value="1"/>
</dbReference>
<dbReference type="PANTHER" id="PTHR43133:SF39">
    <property type="entry name" value="SIMILAR TO RNA POLYMERASE SIGMA-E FACTOR"/>
    <property type="match status" value="1"/>
</dbReference>
<accession>A0A2P1PV22</accession>
<evidence type="ECO:0000259" key="5">
    <source>
        <dbReference type="Pfam" id="PF07638"/>
    </source>
</evidence>
<dbReference type="GO" id="GO:0016987">
    <property type="term" value="F:sigma factor activity"/>
    <property type="evidence" value="ECO:0007669"/>
    <property type="project" value="UniProtKB-KW"/>
</dbReference>
<dbReference type="SUPFAM" id="SSF88659">
    <property type="entry name" value="Sigma3 and sigma4 domains of RNA polymerase sigma factors"/>
    <property type="match status" value="1"/>
</dbReference>
<dbReference type="InterPro" id="IPR013325">
    <property type="entry name" value="RNA_pol_sigma_r2"/>
</dbReference>
<protein>
    <submittedName>
        <fullName evidence="6">RNA polymerase subunit sigma-70</fullName>
    </submittedName>
</protein>
<proteinExistence type="inferred from homology"/>
<keyword evidence="7" id="KW-1185">Reference proteome</keyword>
<dbReference type="InterPro" id="IPR011517">
    <property type="entry name" value="RNA_pol_sigma70_ECF-like"/>
</dbReference>
<dbReference type="OrthoDB" id="5954738at2"/>
<evidence type="ECO:0000256" key="4">
    <source>
        <dbReference type="ARBA" id="ARBA00023163"/>
    </source>
</evidence>
<keyword evidence="2" id="KW-0805">Transcription regulation</keyword>
<dbReference type="InterPro" id="IPR039425">
    <property type="entry name" value="RNA_pol_sigma-70-like"/>
</dbReference>
<dbReference type="InterPro" id="IPR053812">
    <property type="entry name" value="HTH_Sigma70_ECF-like"/>
</dbReference>
<dbReference type="KEGG" id="xba:C7S18_16585"/>
<dbReference type="Gene3D" id="1.10.10.10">
    <property type="entry name" value="Winged helix-like DNA-binding domain superfamily/Winged helix DNA-binding domain"/>
    <property type="match status" value="1"/>
</dbReference>
<dbReference type="Proteomes" id="UP000241074">
    <property type="component" value="Chromosome"/>
</dbReference>
<sequence>MADPERARIINANSRDWLACRALPWRSSIMSAPMDFQSLQQAWRSGALQARDALVELVYQETKEIARRQLAQQMHATLAPTELAHEALLRVLKQTGDWQDKRHLLNVLALATRQVLVDAARRRMAQKRDGGHMTALTERAQLVAAPGDELLEIDTALMALAEVDARAAEVISLMYFSGQERDAIARLLDCSPSTVDRALRFGRAWLKDALQGQPQA</sequence>
<evidence type="ECO:0000313" key="6">
    <source>
        <dbReference type="EMBL" id="AVP98705.1"/>
    </source>
</evidence>
<dbReference type="Pfam" id="PF07638">
    <property type="entry name" value="Sigma70_ECF"/>
    <property type="match status" value="1"/>
</dbReference>
<dbReference type="GO" id="GO:0006352">
    <property type="term" value="P:DNA-templated transcription initiation"/>
    <property type="evidence" value="ECO:0007669"/>
    <property type="project" value="InterPro"/>
</dbReference>
<keyword evidence="4" id="KW-0804">Transcription</keyword>
<dbReference type="InterPro" id="IPR014284">
    <property type="entry name" value="RNA_pol_sigma-70_dom"/>
</dbReference>
<organism evidence="6 7">
    <name type="scientific">Ahniella affigens</name>
    <dbReference type="NCBI Taxonomy" id="2021234"/>
    <lineage>
        <taxon>Bacteria</taxon>
        <taxon>Pseudomonadati</taxon>
        <taxon>Pseudomonadota</taxon>
        <taxon>Gammaproteobacteria</taxon>
        <taxon>Lysobacterales</taxon>
        <taxon>Rhodanobacteraceae</taxon>
        <taxon>Ahniella</taxon>
    </lineage>
</organism>
<evidence type="ECO:0000256" key="1">
    <source>
        <dbReference type="ARBA" id="ARBA00010641"/>
    </source>
</evidence>
<evidence type="ECO:0000256" key="2">
    <source>
        <dbReference type="ARBA" id="ARBA00023015"/>
    </source>
</evidence>
<keyword evidence="3" id="KW-0731">Sigma factor</keyword>
<dbReference type="NCBIfam" id="TIGR02937">
    <property type="entry name" value="sigma70-ECF"/>
    <property type="match status" value="1"/>
</dbReference>
<dbReference type="InterPro" id="IPR013324">
    <property type="entry name" value="RNA_pol_sigma_r3/r4-like"/>
</dbReference>
<dbReference type="PANTHER" id="PTHR43133">
    <property type="entry name" value="RNA POLYMERASE ECF-TYPE SIGMA FACTO"/>
    <property type="match status" value="1"/>
</dbReference>